<keyword evidence="1 6" id="KW-0645">Protease</keyword>
<keyword evidence="3 6" id="KW-0378">Hydrolase</keyword>
<evidence type="ECO:0000256" key="3">
    <source>
        <dbReference type="ARBA" id="ARBA00022801"/>
    </source>
</evidence>
<accession>A0A6M0QUV1</accession>
<keyword evidence="5 6" id="KW-0482">Metalloprotease</keyword>
<dbReference type="AlphaFoldDB" id="A0A6M0QUV1"/>
<reference evidence="8 9" key="1">
    <citation type="submission" date="2020-02" db="EMBL/GenBank/DDBJ databases">
        <authorList>
            <person name="Chen W.-M."/>
        </authorList>
    </citation>
    <scope>NUCLEOTIDE SEQUENCE [LARGE SCALE GENOMIC DNA]</scope>
    <source>
        <strain evidence="8 9">KMS-5</strain>
    </source>
</reference>
<comment type="cofactor">
    <cofactor evidence="6">
        <name>Zn(2+)</name>
        <dbReference type="ChEBI" id="CHEBI:29105"/>
    </cofactor>
    <text evidence="6">Binds 1 zinc ion per subunit.</text>
</comment>
<comment type="caution">
    <text evidence="8">The sequence shown here is derived from an EMBL/GenBank/DDBJ whole genome shotgun (WGS) entry which is preliminary data.</text>
</comment>
<name>A0A6M0QUV1_9RHOB</name>
<dbReference type="GO" id="GO:0004222">
    <property type="term" value="F:metalloendopeptidase activity"/>
    <property type="evidence" value="ECO:0007669"/>
    <property type="project" value="InterPro"/>
</dbReference>
<protein>
    <submittedName>
        <fullName evidence="8">M48 family metalloprotease</fullName>
    </submittedName>
</protein>
<dbReference type="CDD" id="cd07324">
    <property type="entry name" value="M48C_Oma1-like"/>
    <property type="match status" value="1"/>
</dbReference>
<dbReference type="GO" id="GO:0016020">
    <property type="term" value="C:membrane"/>
    <property type="evidence" value="ECO:0007669"/>
    <property type="project" value="TreeGrafter"/>
</dbReference>
<proteinExistence type="inferred from homology"/>
<evidence type="ECO:0000259" key="7">
    <source>
        <dbReference type="Pfam" id="PF01435"/>
    </source>
</evidence>
<dbReference type="Gene3D" id="3.30.2010.10">
    <property type="entry name" value="Metalloproteases ('zincins'), catalytic domain"/>
    <property type="match status" value="1"/>
</dbReference>
<dbReference type="EMBL" id="JAAIVJ010000004">
    <property type="protein sequence ID" value="NEY90413.1"/>
    <property type="molecule type" value="Genomic_DNA"/>
</dbReference>
<keyword evidence="4 6" id="KW-0862">Zinc</keyword>
<evidence type="ECO:0000256" key="4">
    <source>
        <dbReference type="ARBA" id="ARBA00022833"/>
    </source>
</evidence>
<evidence type="ECO:0000313" key="8">
    <source>
        <dbReference type="EMBL" id="NEY90413.1"/>
    </source>
</evidence>
<keyword evidence="9" id="KW-1185">Reference proteome</keyword>
<dbReference type="GO" id="GO:0051603">
    <property type="term" value="P:proteolysis involved in protein catabolic process"/>
    <property type="evidence" value="ECO:0007669"/>
    <property type="project" value="TreeGrafter"/>
</dbReference>
<dbReference type="PANTHER" id="PTHR22726">
    <property type="entry name" value="METALLOENDOPEPTIDASE OMA1"/>
    <property type="match status" value="1"/>
</dbReference>
<evidence type="ECO:0000256" key="6">
    <source>
        <dbReference type="RuleBase" id="RU003983"/>
    </source>
</evidence>
<gene>
    <name evidence="8" type="ORF">G4Z14_08900</name>
</gene>
<organism evidence="8 9">
    <name type="scientific">Tabrizicola oligotrophica</name>
    <dbReference type="NCBI Taxonomy" id="2710650"/>
    <lineage>
        <taxon>Bacteria</taxon>
        <taxon>Pseudomonadati</taxon>
        <taxon>Pseudomonadota</taxon>
        <taxon>Alphaproteobacteria</taxon>
        <taxon>Rhodobacterales</taxon>
        <taxon>Paracoccaceae</taxon>
        <taxon>Tabrizicola</taxon>
    </lineage>
</organism>
<dbReference type="PANTHER" id="PTHR22726:SF1">
    <property type="entry name" value="METALLOENDOPEPTIDASE OMA1, MITOCHONDRIAL"/>
    <property type="match status" value="1"/>
</dbReference>
<dbReference type="InterPro" id="IPR051156">
    <property type="entry name" value="Mito/Outer_Membr_Metalloprot"/>
</dbReference>
<evidence type="ECO:0000256" key="1">
    <source>
        <dbReference type="ARBA" id="ARBA00022670"/>
    </source>
</evidence>
<feature type="domain" description="Peptidase M48" evidence="7">
    <location>
        <begin position="47"/>
        <end position="215"/>
    </location>
</feature>
<sequence length="226" mass="23847">MQGCVQIGPVMTAPAAPLPELEAAPILPVETAAENFVAVVARVEPVAEQYCRSLRRVANCDFRIVIDDRPGQPPNAFQTLDEAGRPILAFTVPLIRDARNRDELAFVLGHEAAHHIAGHIPRQQNTALAGAVLAGVLAQVSGAGEQAVATAQDLGATVGARRFSKEFELEADSLGTEIALVAGYDPMLGAAFFDRMPDPGDQFLGTHPANADRKRVVAATLARLGG</sequence>
<comment type="similarity">
    <text evidence="6">Belongs to the peptidase M48 family.</text>
</comment>
<dbReference type="GO" id="GO:0046872">
    <property type="term" value="F:metal ion binding"/>
    <property type="evidence" value="ECO:0007669"/>
    <property type="project" value="UniProtKB-KW"/>
</dbReference>
<dbReference type="InterPro" id="IPR001915">
    <property type="entry name" value="Peptidase_M48"/>
</dbReference>
<dbReference type="Pfam" id="PF01435">
    <property type="entry name" value="Peptidase_M48"/>
    <property type="match status" value="1"/>
</dbReference>
<evidence type="ECO:0000256" key="5">
    <source>
        <dbReference type="ARBA" id="ARBA00023049"/>
    </source>
</evidence>
<evidence type="ECO:0000313" key="9">
    <source>
        <dbReference type="Proteomes" id="UP000477782"/>
    </source>
</evidence>
<dbReference type="Proteomes" id="UP000477782">
    <property type="component" value="Unassembled WGS sequence"/>
</dbReference>
<keyword evidence="2" id="KW-0479">Metal-binding</keyword>
<evidence type="ECO:0000256" key="2">
    <source>
        <dbReference type="ARBA" id="ARBA00022723"/>
    </source>
</evidence>